<name>A0AAE1D4C8_9GAST</name>
<dbReference type="EMBL" id="JAWDGP010005524">
    <property type="protein sequence ID" value="KAK3756330.1"/>
    <property type="molecule type" value="Genomic_DNA"/>
</dbReference>
<gene>
    <name evidence="1" type="ORF">RRG08_038822</name>
</gene>
<evidence type="ECO:0000313" key="2">
    <source>
        <dbReference type="Proteomes" id="UP001283361"/>
    </source>
</evidence>
<proteinExistence type="predicted"/>
<dbReference type="Proteomes" id="UP001283361">
    <property type="component" value="Unassembled WGS sequence"/>
</dbReference>
<dbReference type="AlphaFoldDB" id="A0AAE1D4C8"/>
<accession>A0AAE1D4C8</accession>
<evidence type="ECO:0000313" key="1">
    <source>
        <dbReference type="EMBL" id="KAK3756330.1"/>
    </source>
</evidence>
<organism evidence="1 2">
    <name type="scientific">Elysia crispata</name>
    <name type="common">lettuce slug</name>
    <dbReference type="NCBI Taxonomy" id="231223"/>
    <lineage>
        <taxon>Eukaryota</taxon>
        <taxon>Metazoa</taxon>
        <taxon>Spiralia</taxon>
        <taxon>Lophotrochozoa</taxon>
        <taxon>Mollusca</taxon>
        <taxon>Gastropoda</taxon>
        <taxon>Heterobranchia</taxon>
        <taxon>Euthyneura</taxon>
        <taxon>Panpulmonata</taxon>
        <taxon>Sacoglossa</taxon>
        <taxon>Placobranchoidea</taxon>
        <taxon>Plakobranchidae</taxon>
        <taxon>Elysia</taxon>
    </lineage>
</organism>
<comment type="caution">
    <text evidence="1">The sequence shown here is derived from an EMBL/GenBank/DDBJ whole genome shotgun (WGS) entry which is preliminary data.</text>
</comment>
<sequence>MNTGETKIPLTAPGLLLKGQGRASAHLVRCVFSTLTGTPNQPGEPDEVTRVNDSNNLGTIHPHGHRWLAFLPDGSSYNVGLVYLCAC</sequence>
<protein>
    <submittedName>
        <fullName evidence="1">Uncharacterized protein</fullName>
    </submittedName>
</protein>
<keyword evidence="2" id="KW-1185">Reference proteome</keyword>
<reference evidence="1" key="1">
    <citation type="journal article" date="2023" name="G3 (Bethesda)">
        <title>A reference genome for the long-term kleptoplast-retaining sea slug Elysia crispata morphotype clarki.</title>
        <authorList>
            <person name="Eastman K.E."/>
            <person name="Pendleton A.L."/>
            <person name="Shaikh M.A."/>
            <person name="Suttiyut T."/>
            <person name="Ogas R."/>
            <person name="Tomko P."/>
            <person name="Gavelis G."/>
            <person name="Widhalm J.R."/>
            <person name="Wisecaver J.H."/>
        </authorList>
    </citation>
    <scope>NUCLEOTIDE SEQUENCE</scope>
    <source>
        <strain evidence="1">ECLA1</strain>
    </source>
</reference>